<reference evidence="2 3" key="1">
    <citation type="journal article" date="2017" name="BMC Genomics">
        <title>Comparative genomic and phylogenomic analyses of the Bifidobacteriaceae family.</title>
        <authorList>
            <person name="Lugli G.A."/>
            <person name="Milani C."/>
            <person name="Turroni F."/>
            <person name="Duranti S."/>
            <person name="Mancabelli L."/>
            <person name="Mangifesta M."/>
            <person name="Ferrario C."/>
            <person name="Modesto M."/>
            <person name="Mattarelli P."/>
            <person name="Jiri K."/>
            <person name="van Sinderen D."/>
            <person name="Ventura M."/>
        </authorList>
    </citation>
    <scope>NUCLEOTIDE SEQUENCE [LARGE SCALE GENOMIC DNA]</scope>
    <source>
        <strain evidence="2 3">DSM 100202</strain>
    </source>
</reference>
<evidence type="ECO:0000259" key="1">
    <source>
        <dbReference type="PROSITE" id="PS51782"/>
    </source>
</evidence>
<gene>
    <name evidence="2" type="ORF">BHAP_2057</name>
</gene>
<dbReference type="EMBL" id="MWWY01000045">
    <property type="protein sequence ID" value="OZG62583.1"/>
    <property type="molecule type" value="Genomic_DNA"/>
</dbReference>
<protein>
    <submittedName>
        <fullName evidence="2">Glycoside hydrolase</fullName>
    </submittedName>
</protein>
<evidence type="ECO:0000313" key="3">
    <source>
        <dbReference type="Proteomes" id="UP000216074"/>
    </source>
</evidence>
<keyword evidence="2" id="KW-0378">Hydrolase</keyword>
<dbReference type="InterPro" id="IPR036779">
    <property type="entry name" value="LysM_dom_sf"/>
</dbReference>
<dbReference type="Proteomes" id="UP000216074">
    <property type="component" value="Unassembled WGS sequence"/>
</dbReference>
<dbReference type="AlphaFoldDB" id="A0A261FUG2"/>
<accession>A0A261FUG2</accession>
<feature type="domain" description="LysM" evidence="1">
    <location>
        <begin position="49"/>
        <end position="92"/>
    </location>
</feature>
<dbReference type="PROSITE" id="PS51782">
    <property type="entry name" value="LYSM"/>
    <property type="match status" value="1"/>
</dbReference>
<dbReference type="Gene3D" id="3.10.350.10">
    <property type="entry name" value="LysM domain"/>
    <property type="match status" value="1"/>
</dbReference>
<dbReference type="CDD" id="cd00118">
    <property type="entry name" value="LysM"/>
    <property type="match status" value="1"/>
</dbReference>
<dbReference type="SUPFAM" id="SSF54106">
    <property type="entry name" value="LysM domain"/>
    <property type="match status" value="1"/>
</dbReference>
<dbReference type="RefSeq" id="WP_094730588.1">
    <property type="nucleotide sequence ID" value="NZ_MWWY01000045.1"/>
</dbReference>
<organism evidence="2 3">
    <name type="scientific">Bifidobacterium hapali</name>
    <dbReference type="NCBI Taxonomy" id="1630172"/>
    <lineage>
        <taxon>Bacteria</taxon>
        <taxon>Bacillati</taxon>
        <taxon>Actinomycetota</taxon>
        <taxon>Actinomycetes</taxon>
        <taxon>Bifidobacteriales</taxon>
        <taxon>Bifidobacteriaceae</taxon>
        <taxon>Bifidobacterium</taxon>
    </lineage>
</organism>
<sequence>MSAIIQRTGLYPLSAWHVPSGNPNRIWPSQVVAYNGGNVFTSNNVLPTRTVTVRTGDTLSSIAARLGINYTQISGYRSGNPNVIYPGEVLRY</sequence>
<name>A0A261FUG2_9BIFI</name>
<keyword evidence="3" id="KW-1185">Reference proteome</keyword>
<dbReference type="GO" id="GO:0016787">
    <property type="term" value="F:hydrolase activity"/>
    <property type="evidence" value="ECO:0007669"/>
    <property type="project" value="UniProtKB-KW"/>
</dbReference>
<dbReference type="Pfam" id="PF01476">
    <property type="entry name" value="LysM"/>
    <property type="match status" value="1"/>
</dbReference>
<evidence type="ECO:0000313" key="2">
    <source>
        <dbReference type="EMBL" id="OZG62583.1"/>
    </source>
</evidence>
<dbReference type="InterPro" id="IPR018392">
    <property type="entry name" value="LysM"/>
</dbReference>
<comment type="caution">
    <text evidence="2">The sequence shown here is derived from an EMBL/GenBank/DDBJ whole genome shotgun (WGS) entry which is preliminary data.</text>
</comment>
<dbReference type="OrthoDB" id="287365at2"/>
<proteinExistence type="predicted"/>